<dbReference type="Pfam" id="PF04101">
    <property type="entry name" value="Glyco_tran_28_C"/>
    <property type="match status" value="1"/>
</dbReference>
<name>A0A443JL26_9MICO</name>
<comment type="caution">
    <text evidence="2">The sequence shown here is derived from an EMBL/GenBank/DDBJ whole genome shotgun (WGS) entry which is preliminary data.</text>
</comment>
<evidence type="ECO:0000259" key="1">
    <source>
        <dbReference type="Pfam" id="PF04101"/>
    </source>
</evidence>
<dbReference type="OrthoDB" id="9802126at2"/>
<dbReference type="PANTHER" id="PTHR21015">
    <property type="entry name" value="UDP-N-ACETYLGLUCOSAMINE--N-ACETYLMURAMYL-(PENTAPEPTIDE) PYROPHOSPHORYL-UNDECAPRENOL N-ACETYLGLUCOSAMINE TRANSFERASE 1"/>
    <property type="match status" value="1"/>
</dbReference>
<evidence type="ECO:0000313" key="3">
    <source>
        <dbReference type="Proteomes" id="UP000285970"/>
    </source>
</evidence>
<sequence>MVIRIALSSHDSVGLGHVRRNLALAHALTRSLPALTGEEVTGVLITGQASATSFAAPPGWDWVVLPSVTVGEGGYRSRHLSAGIDRVTGMRAGAVAGVLRAFGPDLFVVDRHPFGVHGELLTALRELRATRPSCVTALGLRDVLDEPSVARAEFRALGGARAIREYFDAVWVYGDPTVHDLRESGETPPGLAPLIRHTGYLSHGRPSDAAPSVSGPFVLTTVGGGSDGVDIALAAAAASVPDGHTHLIVTGPQMSPSDRARVRGAAGPATEVVESVPDMLGLLRQAAAVVTMGGYNTVCEVMSTSTPTLVVPRCGRRDEQRIRARALQRIGAIESVEASVLDGAVVSDFFDRARRTRTDRSGVDLDGLAAVAPLAAQLLTRSTQEVVAHAV</sequence>
<dbReference type="RefSeq" id="WP_128217145.1">
    <property type="nucleotide sequence ID" value="NZ_RBZY01000014.1"/>
</dbReference>
<gene>
    <name evidence="2" type="ORF">D8Y23_05420</name>
</gene>
<dbReference type="GO" id="GO:0016758">
    <property type="term" value="F:hexosyltransferase activity"/>
    <property type="evidence" value="ECO:0007669"/>
    <property type="project" value="InterPro"/>
</dbReference>
<proteinExistence type="predicted"/>
<evidence type="ECO:0000313" key="2">
    <source>
        <dbReference type="EMBL" id="RWR20686.1"/>
    </source>
</evidence>
<dbReference type="EMBL" id="RBZY01000014">
    <property type="protein sequence ID" value="RWR20686.1"/>
    <property type="molecule type" value="Genomic_DNA"/>
</dbReference>
<feature type="domain" description="Glycosyl transferase family 28 C-terminal" evidence="1">
    <location>
        <begin position="222"/>
        <end position="342"/>
    </location>
</feature>
<reference evidence="2 3" key="1">
    <citation type="journal article" date="2018" name="Front. Microbiol.">
        <title>Novel Insights Into Bacterial Dimethylsulfoniopropionate Catabolism in the East China Sea.</title>
        <authorList>
            <person name="Liu J."/>
            <person name="Liu J."/>
            <person name="Zhang S.H."/>
            <person name="Liang J."/>
            <person name="Lin H."/>
            <person name="Song D."/>
            <person name="Yang G.P."/>
            <person name="Todd J.D."/>
            <person name="Zhang X.H."/>
        </authorList>
    </citation>
    <scope>NUCLEOTIDE SEQUENCE [LARGE SCALE GENOMIC DNA]</scope>
    <source>
        <strain evidence="2 3">ZYFD042</strain>
    </source>
</reference>
<dbReference type="Proteomes" id="UP000285970">
    <property type="component" value="Unassembled WGS sequence"/>
</dbReference>
<organism evidence="2 3">
    <name type="scientific">Microbacterium enclense</name>
    <dbReference type="NCBI Taxonomy" id="993073"/>
    <lineage>
        <taxon>Bacteria</taxon>
        <taxon>Bacillati</taxon>
        <taxon>Actinomycetota</taxon>
        <taxon>Actinomycetes</taxon>
        <taxon>Micrococcales</taxon>
        <taxon>Microbacteriaceae</taxon>
        <taxon>Microbacterium</taxon>
    </lineage>
</organism>
<dbReference type="AlphaFoldDB" id="A0A443JL26"/>
<dbReference type="Gene3D" id="3.40.50.2000">
    <property type="entry name" value="Glycogen Phosphorylase B"/>
    <property type="match status" value="1"/>
</dbReference>
<dbReference type="PANTHER" id="PTHR21015:SF28">
    <property type="entry name" value="SLL1722 PROTEIN"/>
    <property type="match status" value="1"/>
</dbReference>
<keyword evidence="2" id="KW-0808">Transferase</keyword>
<protein>
    <submittedName>
        <fullName evidence="2">Glycosyl transferase family 28</fullName>
    </submittedName>
</protein>
<dbReference type="SUPFAM" id="SSF53756">
    <property type="entry name" value="UDP-Glycosyltransferase/glycogen phosphorylase"/>
    <property type="match status" value="1"/>
</dbReference>
<dbReference type="InterPro" id="IPR007235">
    <property type="entry name" value="Glyco_trans_28_C"/>
</dbReference>
<accession>A0A443JL26</accession>